<gene>
    <name evidence="3" type="ORF">EV420DRAFT_589673</name>
</gene>
<feature type="region of interest" description="Disordered" evidence="2">
    <location>
        <begin position="141"/>
        <end position="219"/>
    </location>
</feature>
<organism evidence="3 4">
    <name type="scientific">Armillaria tabescens</name>
    <name type="common">Ringless honey mushroom</name>
    <name type="synonym">Agaricus tabescens</name>
    <dbReference type="NCBI Taxonomy" id="1929756"/>
    <lineage>
        <taxon>Eukaryota</taxon>
        <taxon>Fungi</taxon>
        <taxon>Dikarya</taxon>
        <taxon>Basidiomycota</taxon>
        <taxon>Agaricomycotina</taxon>
        <taxon>Agaricomycetes</taxon>
        <taxon>Agaricomycetidae</taxon>
        <taxon>Agaricales</taxon>
        <taxon>Marasmiineae</taxon>
        <taxon>Physalacriaceae</taxon>
        <taxon>Desarmillaria</taxon>
    </lineage>
</organism>
<comment type="caution">
    <text evidence="3">The sequence shown here is derived from an EMBL/GenBank/DDBJ whole genome shotgun (WGS) entry which is preliminary data.</text>
</comment>
<name>A0AA39N2R6_ARMTA</name>
<evidence type="ECO:0000313" key="4">
    <source>
        <dbReference type="Proteomes" id="UP001175211"/>
    </source>
</evidence>
<dbReference type="EMBL" id="JAUEPS010000026">
    <property type="protein sequence ID" value="KAK0455239.1"/>
    <property type="molecule type" value="Genomic_DNA"/>
</dbReference>
<keyword evidence="4" id="KW-1185">Reference proteome</keyword>
<dbReference type="AlphaFoldDB" id="A0AA39N2R6"/>
<evidence type="ECO:0000256" key="2">
    <source>
        <dbReference type="SAM" id="MobiDB-lite"/>
    </source>
</evidence>
<dbReference type="GeneID" id="85366255"/>
<reference evidence="3" key="1">
    <citation type="submission" date="2023-06" db="EMBL/GenBank/DDBJ databases">
        <authorList>
            <consortium name="Lawrence Berkeley National Laboratory"/>
            <person name="Ahrendt S."/>
            <person name="Sahu N."/>
            <person name="Indic B."/>
            <person name="Wong-Bajracharya J."/>
            <person name="Merenyi Z."/>
            <person name="Ke H.-M."/>
            <person name="Monk M."/>
            <person name="Kocsube S."/>
            <person name="Drula E."/>
            <person name="Lipzen A."/>
            <person name="Balint B."/>
            <person name="Henrissat B."/>
            <person name="Andreopoulos B."/>
            <person name="Martin F.M."/>
            <person name="Harder C.B."/>
            <person name="Rigling D."/>
            <person name="Ford K.L."/>
            <person name="Foster G.D."/>
            <person name="Pangilinan J."/>
            <person name="Papanicolaou A."/>
            <person name="Barry K."/>
            <person name="LaButti K."/>
            <person name="Viragh M."/>
            <person name="Koriabine M."/>
            <person name="Yan M."/>
            <person name="Riley R."/>
            <person name="Champramary S."/>
            <person name="Plett K.L."/>
            <person name="Tsai I.J."/>
            <person name="Slot J."/>
            <person name="Sipos G."/>
            <person name="Plett J."/>
            <person name="Nagy L.G."/>
            <person name="Grigoriev I.V."/>
        </authorList>
    </citation>
    <scope>NUCLEOTIDE SEQUENCE</scope>
    <source>
        <strain evidence="3">CCBAS 213</strain>
    </source>
</reference>
<protein>
    <recommendedName>
        <fullName evidence="5">No apical meristem-associated C-terminal domain-containing protein</fullName>
    </recommendedName>
</protein>
<dbReference type="Proteomes" id="UP001175211">
    <property type="component" value="Unassembled WGS sequence"/>
</dbReference>
<sequence>MPKGKENARQGGSKRRRVAVDSDSELEDARLPGKKRIDHAVTSMTQLVNQMSLDKMRVATAQCRTAEAEQRRAEAEQRRVEAERASEEARLARVSKEAELLEINRAYTQKVLETLALAKELGFDANDLRLFKDPLAFIESKRPSNDSTLSTPARPRPDVALPSPAPTPSHPPAQPQYDPSAAQPTYHQAPHPHLIQPQYHYHNQPPHAIHYNQPLPPQFQHQNSFQIQHATHPSYPPQPQANQSNLPAANYYRPLQEISLNRMQESRPDGQPSINSYVPAPVARPSHTDIQMMNTL</sequence>
<dbReference type="RefSeq" id="XP_060328749.1">
    <property type="nucleotide sequence ID" value="XM_060482707.1"/>
</dbReference>
<feature type="coiled-coil region" evidence="1">
    <location>
        <begin position="56"/>
        <end position="104"/>
    </location>
</feature>
<evidence type="ECO:0000313" key="3">
    <source>
        <dbReference type="EMBL" id="KAK0455239.1"/>
    </source>
</evidence>
<feature type="compositionally biased region" description="Pro residues" evidence="2">
    <location>
        <begin position="163"/>
        <end position="174"/>
    </location>
</feature>
<keyword evidence="1" id="KW-0175">Coiled coil</keyword>
<accession>A0AA39N2R6</accession>
<evidence type="ECO:0000256" key="1">
    <source>
        <dbReference type="SAM" id="Coils"/>
    </source>
</evidence>
<evidence type="ECO:0008006" key="5">
    <source>
        <dbReference type="Google" id="ProtNLM"/>
    </source>
</evidence>
<feature type="region of interest" description="Disordered" evidence="2">
    <location>
        <begin position="1"/>
        <end position="32"/>
    </location>
</feature>
<proteinExistence type="predicted"/>